<keyword evidence="10 11" id="KW-0804">Transcription</keyword>
<dbReference type="GO" id="GO:0047134">
    <property type="term" value="F:protein-disulfide reductase [NAD(P)H] activity"/>
    <property type="evidence" value="ECO:0007669"/>
    <property type="project" value="TreeGrafter"/>
</dbReference>
<evidence type="ECO:0000256" key="5">
    <source>
        <dbReference type="ARBA" id="ARBA00023004"/>
    </source>
</evidence>
<evidence type="ECO:0000256" key="10">
    <source>
        <dbReference type="ARBA" id="ARBA00023163"/>
    </source>
</evidence>
<comment type="function">
    <text evidence="11">Acts as a transcriptional regulator. Probably redox-responsive. The apo- but not holo-form probably binds DNA.</text>
</comment>
<feature type="domain" description="4Fe-4S Wbl-type" evidence="12">
    <location>
        <begin position="15"/>
        <end position="76"/>
    </location>
</feature>
<dbReference type="PROSITE" id="PS51674">
    <property type="entry name" value="4FE4S_WBL"/>
    <property type="match status" value="1"/>
</dbReference>
<keyword evidence="8 11" id="KW-0238">DNA-binding</keyword>
<evidence type="ECO:0000313" key="13">
    <source>
        <dbReference type="EMBL" id="ASU86192.1"/>
    </source>
</evidence>
<dbReference type="Pfam" id="PF02467">
    <property type="entry name" value="Whib"/>
    <property type="match status" value="1"/>
</dbReference>
<protein>
    <recommendedName>
        <fullName evidence="11">Transcriptional regulator WhiB</fullName>
    </recommendedName>
</protein>
<comment type="subcellular location">
    <subcellularLocation>
        <location evidence="1 11">Cytoplasm</location>
    </subcellularLocation>
</comment>
<sequence>MEVGPVDTSWHPRAACRGADPELFYPRGRGSAGVARARRICKACPTRQLCLDAALAVPHALDYGIWAGTTREQRRRMRQDRAA</sequence>
<dbReference type="GO" id="GO:0005737">
    <property type="term" value="C:cytoplasm"/>
    <property type="evidence" value="ECO:0007669"/>
    <property type="project" value="UniProtKB-SubCell"/>
</dbReference>
<dbReference type="GO" id="GO:0045454">
    <property type="term" value="P:cell redox homeostasis"/>
    <property type="evidence" value="ECO:0007669"/>
    <property type="project" value="TreeGrafter"/>
</dbReference>
<dbReference type="PANTHER" id="PTHR38839">
    <property type="entry name" value="TRANSCRIPTIONAL REGULATOR WHID-RELATED"/>
    <property type="match status" value="1"/>
</dbReference>
<gene>
    <name evidence="11" type="primary">whiB</name>
    <name evidence="13" type="ORF">CDO52_12770</name>
</gene>
<evidence type="ECO:0000313" key="14">
    <source>
        <dbReference type="Proteomes" id="UP000215005"/>
    </source>
</evidence>
<comment type="similarity">
    <text evidence="2 11">Belongs to the WhiB family.</text>
</comment>
<evidence type="ECO:0000256" key="9">
    <source>
        <dbReference type="ARBA" id="ARBA00023157"/>
    </source>
</evidence>
<evidence type="ECO:0000256" key="2">
    <source>
        <dbReference type="ARBA" id="ARBA00006597"/>
    </source>
</evidence>
<evidence type="ECO:0000256" key="4">
    <source>
        <dbReference type="ARBA" id="ARBA00022723"/>
    </source>
</evidence>
<keyword evidence="9 11" id="KW-1015">Disulfide bond</keyword>
<keyword evidence="11" id="KW-0963">Cytoplasm</keyword>
<evidence type="ECO:0000256" key="11">
    <source>
        <dbReference type="HAMAP-Rule" id="MF_01479"/>
    </source>
</evidence>
<dbReference type="GO" id="GO:0035731">
    <property type="term" value="F:dinitrosyl-iron complex binding"/>
    <property type="evidence" value="ECO:0007669"/>
    <property type="project" value="UniProtKB-UniRule"/>
</dbReference>
<dbReference type="GO" id="GO:0051539">
    <property type="term" value="F:4 iron, 4 sulfur cluster binding"/>
    <property type="evidence" value="ECO:0007669"/>
    <property type="project" value="UniProtKB-UniRule"/>
</dbReference>
<dbReference type="KEGG" id="ngv:CDO52_12770"/>
<keyword evidence="7 11" id="KW-0805">Transcription regulation</keyword>
<name>A0A223SDK3_9ACTN</name>
<dbReference type="EMBL" id="CP022753">
    <property type="protein sequence ID" value="ASU86192.1"/>
    <property type="molecule type" value="Genomic_DNA"/>
</dbReference>
<evidence type="ECO:0000259" key="12">
    <source>
        <dbReference type="PROSITE" id="PS51674"/>
    </source>
</evidence>
<dbReference type="InterPro" id="IPR034768">
    <property type="entry name" value="4FE4S_WBL"/>
</dbReference>
<comment type="PTM">
    <text evidence="11">Upon Fe-S cluster removal intramolecular disulfide bonds are formed.</text>
</comment>
<comment type="PTM">
    <text evidence="11">The Fe-S cluster can be nitrosylated by nitric oxide (NO).</text>
</comment>
<dbReference type="GO" id="GO:0003677">
    <property type="term" value="F:DNA binding"/>
    <property type="evidence" value="ECO:0007669"/>
    <property type="project" value="UniProtKB-UniRule"/>
</dbReference>
<evidence type="ECO:0000256" key="7">
    <source>
        <dbReference type="ARBA" id="ARBA00023015"/>
    </source>
</evidence>
<dbReference type="GO" id="GO:0045892">
    <property type="term" value="P:negative regulation of DNA-templated transcription"/>
    <property type="evidence" value="ECO:0007669"/>
    <property type="project" value="TreeGrafter"/>
</dbReference>
<dbReference type="Proteomes" id="UP000215005">
    <property type="component" value="Chromosome"/>
</dbReference>
<comment type="cofactor">
    <cofactor evidence="11">
        <name>[4Fe-4S] cluster</name>
        <dbReference type="ChEBI" id="CHEBI:49883"/>
    </cofactor>
    <text evidence="11">Binds 1 [4Fe-4S] cluster per subunit. Following nitrosylation of the [4Fe-4S] cluster binds 1 [4Fe-8(NO)] cluster per subunit.</text>
</comment>
<keyword evidence="14" id="KW-1185">Reference proteome</keyword>
<organism evidence="13 14">
    <name type="scientific">Nocardiopsis gilva YIM 90087</name>
    <dbReference type="NCBI Taxonomy" id="1235441"/>
    <lineage>
        <taxon>Bacteria</taxon>
        <taxon>Bacillati</taxon>
        <taxon>Actinomycetota</taxon>
        <taxon>Actinomycetes</taxon>
        <taxon>Streptosporangiales</taxon>
        <taxon>Nocardiopsidaceae</taxon>
        <taxon>Nocardiopsis</taxon>
    </lineage>
</organism>
<reference evidence="13 14" key="1">
    <citation type="submission" date="2017-08" db="EMBL/GenBank/DDBJ databases">
        <title>The complete genome sequence of Nocardiopsis gilva YIM 90087.</title>
        <authorList>
            <person name="Yin M."/>
            <person name="Tang S."/>
        </authorList>
    </citation>
    <scope>NUCLEOTIDE SEQUENCE [LARGE SCALE GENOMIC DNA]</scope>
    <source>
        <strain evidence="13 14">YIM 90087</strain>
    </source>
</reference>
<dbReference type="OrthoDB" id="3576308at2"/>
<keyword evidence="4" id="KW-0479">Metal-binding</keyword>
<evidence type="ECO:0000256" key="1">
    <source>
        <dbReference type="ARBA" id="ARBA00004496"/>
    </source>
</evidence>
<accession>A0A223SDK3</accession>
<keyword evidence="3" id="KW-0004">4Fe-4S</keyword>
<keyword evidence="5" id="KW-0408">Iron</keyword>
<comment type="caution">
    <text evidence="11">Lacks conserved residue(s) required for the propagation of feature annotation.</text>
</comment>
<dbReference type="InterPro" id="IPR003482">
    <property type="entry name" value="Whib"/>
</dbReference>
<dbReference type="HAMAP" id="MF_01479">
    <property type="entry name" value="WhiB"/>
    <property type="match status" value="1"/>
</dbReference>
<evidence type="ECO:0000256" key="3">
    <source>
        <dbReference type="ARBA" id="ARBA00022485"/>
    </source>
</evidence>
<keyword evidence="6" id="KW-0411">Iron-sulfur</keyword>
<dbReference type="GO" id="GO:0046872">
    <property type="term" value="F:metal ion binding"/>
    <property type="evidence" value="ECO:0007669"/>
    <property type="project" value="UniProtKB-KW"/>
</dbReference>
<evidence type="ECO:0000256" key="8">
    <source>
        <dbReference type="ARBA" id="ARBA00023125"/>
    </source>
</evidence>
<evidence type="ECO:0000256" key="6">
    <source>
        <dbReference type="ARBA" id="ARBA00023014"/>
    </source>
</evidence>
<proteinExistence type="inferred from homology"/>
<dbReference type="AlphaFoldDB" id="A0A223SDK3"/>